<dbReference type="Pfam" id="PF08022">
    <property type="entry name" value="FAD_binding_8"/>
    <property type="match status" value="1"/>
</dbReference>
<dbReference type="STRING" id="64571.A0A1Y2G722"/>
<dbReference type="InterPro" id="IPR039261">
    <property type="entry name" value="FNR_nucleotide-bd"/>
</dbReference>
<organism evidence="17 18">
    <name type="scientific">Lobosporangium transversale</name>
    <dbReference type="NCBI Taxonomy" id="64571"/>
    <lineage>
        <taxon>Eukaryota</taxon>
        <taxon>Fungi</taxon>
        <taxon>Fungi incertae sedis</taxon>
        <taxon>Mucoromycota</taxon>
        <taxon>Mortierellomycotina</taxon>
        <taxon>Mortierellomycetes</taxon>
        <taxon>Mortierellales</taxon>
        <taxon>Mortierellaceae</taxon>
        <taxon>Lobosporangium</taxon>
    </lineage>
</organism>
<dbReference type="InterPro" id="IPR017938">
    <property type="entry name" value="Riboflavin_synthase-like_b-brl"/>
</dbReference>
<keyword evidence="18" id="KW-1185">Reference proteome</keyword>
<sequence length="669" mass="75614">MSHNHHKSAATPWNVNLSYALDWSIVMCVPIVLLTGRHLVKTFGHMTTDRQRQRLQQRQQDSNRSDGSDNNNHSHNNNNTEEETAEHRMRHPPHHTPQELDPRVDIPTSQQSISTSSKRWSYSRLENWIVNKASATLYLGSFVHLVAGATLLALIFLSILAVLLLINGDLMLNSNRAGYLGLSCIPFLFAFTGKNSIISLITGMSHHRINQVHQFLGLCLFILASVHMGCMFHVWWPWKILLQQQLETERVRYGLATYTTLCLIVVTAAWPVRQWAYEVFIVSHTLFLVFLVLVGLHTPYAMRFTAAGIICYVLNWLTGWCIKTHLAQAQATVFQGRLTRLRMDRVVNHGPGQHIYVCVPSISMIQWHPFTISSAGNSRHTDTLNDDSTMMTIHARAVGGFTRELCRWPENVQRRVILTGPYGQSVSVGQGQDTFKVVFVAAGSGLAYIVPILMDLLQRRKRLEWLRDSSSNNDASVEIIWCVRDPDEVQWFQSELEMALDAAQGHFDHVDKEKDDVEDEDVDLITAGSIDIRLRMVIHYTTVAFGNQESLVVPAPISSTSHVKEHQEQQEQQGQQQVSDVSQMTSLATSTRGSLNVPFAGDDRVKWVGSRLDVKSYIKKQIEGIPRDRAIDIVGCGPSLMLAELHNAVAAKEELFGCRVNLHTERFYL</sequence>
<keyword evidence="11 15" id="KW-0472">Membrane</keyword>
<dbReference type="PROSITE" id="PS51384">
    <property type="entry name" value="FAD_FR"/>
    <property type="match status" value="1"/>
</dbReference>
<evidence type="ECO:0000256" key="3">
    <source>
        <dbReference type="ARBA" id="ARBA00012668"/>
    </source>
</evidence>
<dbReference type="Gene3D" id="3.40.50.80">
    <property type="entry name" value="Nucleotide-binding domain of ferredoxin-NADP reductase (FNR) module"/>
    <property type="match status" value="1"/>
</dbReference>
<comment type="caution">
    <text evidence="17">The sequence shown here is derived from an EMBL/GenBank/DDBJ whole genome shotgun (WGS) entry which is preliminary data.</text>
</comment>
<gene>
    <name evidence="17" type="ORF">BCR41DRAFT_426381</name>
</gene>
<dbReference type="InterPro" id="IPR013121">
    <property type="entry name" value="Fe_red_NAD-bd_6"/>
</dbReference>
<dbReference type="CDD" id="cd06186">
    <property type="entry name" value="NOX_Duox_like_FAD_NADP"/>
    <property type="match status" value="1"/>
</dbReference>
<evidence type="ECO:0000256" key="14">
    <source>
        <dbReference type="SAM" id="MobiDB-lite"/>
    </source>
</evidence>
<dbReference type="InterPro" id="IPR013112">
    <property type="entry name" value="FAD-bd_8"/>
</dbReference>
<evidence type="ECO:0000256" key="9">
    <source>
        <dbReference type="ARBA" id="ARBA00023002"/>
    </source>
</evidence>
<keyword evidence="4" id="KW-0813">Transport</keyword>
<keyword evidence="10" id="KW-0406">Ion transport</keyword>
<evidence type="ECO:0000256" key="13">
    <source>
        <dbReference type="ARBA" id="ARBA00048483"/>
    </source>
</evidence>
<accession>A0A1Y2G722</accession>
<feature type="domain" description="FAD-binding FR-type" evidence="16">
    <location>
        <begin position="318"/>
        <end position="428"/>
    </location>
</feature>
<dbReference type="SFLD" id="SFLDS00052">
    <property type="entry name" value="Ferric_Reductase_Domain"/>
    <property type="match status" value="1"/>
</dbReference>
<dbReference type="GO" id="GO:0006879">
    <property type="term" value="P:intracellular iron ion homeostasis"/>
    <property type="evidence" value="ECO:0007669"/>
    <property type="project" value="TreeGrafter"/>
</dbReference>
<protein>
    <recommendedName>
        <fullName evidence="3">ferric-chelate reductase (NADPH)</fullName>
        <ecNumber evidence="3">1.16.1.9</ecNumber>
    </recommendedName>
</protein>
<dbReference type="GO" id="GO:0052851">
    <property type="term" value="F:ferric-chelate reductase (NADPH) activity"/>
    <property type="evidence" value="ECO:0007669"/>
    <property type="project" value="UniProtKB-EC"/>
</dbReference>
<proteinExistence type="inferred from homology"/>
<dbReference type="GO" id="GO:0005886">
    <property type="term" value="C:plasma membrane"/>
    <property type="evidence" value="ECO:0007669"/>
    <property type="project" value="UniProtKB-SubCell"/>
</dbReference>
<dbReference type="InterPro" id="IPR013130">
    <property type="entry name" value="Fe3_Rdtase_TM_dom"/>
</dbReference>
<reference evidence="17 18" key="1">
    <citation type="submission" date="2016-07" db="EMBL/GenBank/DDBJ databases">
        <title>Pervasive Adenine N6-methylation of Active Genes in Fungi.</title>
        <authorList>
            <consortium name="DOE Joint Genome Institute"/>
            <person name="Mondo S.J."/>
            <person name="Dannebaum R.O."/>
            <person name="Kuo R.C."/>
            <person name="Labutti K."/>
            <person name="Haridas S."/>
            <person name="Kuo A."/>
            <person name="Salamov A."/>
            <person name="Ahrendt S.R."/>
            <person name="Lipzen A."/>
            <person name="Sullivan W."/>
            <person name="Andreopoulos W.B."/>
            <person name="Clum A."/>
            <person name="Lindquist E."/>
            <person name="Daum C."/>
            <person name="Ramamoorthy G.K."/>
            <person name="Gryganskyi A."/>
            <person name="Culley D."/>
            <person name="Magnuson J.K."/>
            <person name="James T.Y."/>
            <person name="O'Malley M.A."/>
            <person name="Stajich J.E."/>
            <person name="Spatafora J.W."/>
            <person name="Visel A."/>
            <person name="Grigoriev I.V."/>
        </authorList>
    </citation>
    <scope>NUCLEOTIDE SEQUENCE [LARGE SCALE GENOMIC DNA]</scope>
    <source>
        <strain evidence="17 18">NRRL 3116</strain>
    </source>
</reference>
<dbReference type="InterPro" id="IPR051410">
    <property type="entry name" value="Ferric/Cupric_Reductase"/>
</dbReference>
<evidence type="ECO:0000256" key="5">
    <source>
        <dbReference type="ARBA" id="ARBA00022475"/>
    </source>
</evidence>
<evidence type="ECO:0000256" key="12">
    <source>
        <dbReference type="ARBA" id="ARBA00023180"/>
    </source>
</evidence>
<dbReference type="InterPro" id="IPR017927">
    <property type="entry name" value="FAD-bd_FR_type"/>
</dbReference>
<dbReference type="Proteomes" id="UP000193648">
    <property type="component" value="Unassembled WGS sequence"/>
</dbReference>
<keyword evidence="9" id="KW-0560">Oxidoreductase</keyword>
<keyword evidence="6 15" id="KW-0812">Transmembrane</keyword>
<dbReference type="Pfam" id="PF08030">
    <property type="entry name" value="NAD_binding_6"/>
    <property type="match status" value="1"/>
</dbReference>
<dbReference type="SUPFAM" id="SSF63380">
    <property type="entry name" value="Riboflavin synthase domain-like"/>
    <property type="match status" value="1"/>
</dbReference>
<evidence type="ECO:0000256" key="8">
    <source>
        <dbReference type="ARBA" id="ARBA00022989"/>
    </source>
</evidence>
<evidence type="ECO:0000256" key="6">
    <source>
        <dbReference type="ARBA" id="ARBA00022692"/>
    </source>
</evidence>
<name>A0A1Y2G722_9FUNG</name>
<evidence type="ECO:0000256" key="7">
    <source>
        <dbReference type="ARBA" id="ARBA00022982"/>
    </source>
</evidence>
<feature type="transmembrane region" description="Helical" evidence="15">
    <location>
        <begin position="215"/>
        <end position="235"/>
    </location>
</feature>
<evidence type="ECO:0000256" key="11">
    <source>
        <dbReference type="ARBA" id="ARBA00023136"/>
    </source>
</evidence>
<evidence type="ECO:0000313" key="17">
    <source>
        <dbReference type="EMBL" id="ORY99669.1"/>
    </source>
</evidence>
<evidence type="ECO:0000256" key="15">
    <source>
        <dbReference type="SAM" id="Phobius"/>
    </source>
</evidence>
<dbReference type="GeneID" id="33572566"/>
<comment type="subcellular location">
    <subcellularLocation>
        <location evidence="1">Cell membrane</location>
        <topology evidence="1">Multi-pass membrane protein</topology>
    </subcellularLocation>
</comment>
<evidence type="ECO:0000259" key="16">
    <source>
        <dbReference type="PROSITE" id="PS51384"/>
    </source>
</evidence>
<feature type="region of interest" description="Disordered" evidence="14">
    <location>
        <begin position="559"/>
        <end position="585"/>
    </location>
</feature>
<evidence type="ECO:0000256" key="10">
    <source>
        <dbReference type="ARBA" id="ARBA00023065"/>
    </source>
</evidence>
<keyword evidence="8 15" id="KW-1133">Transmembrane helix</keyword>
<dbReference type="PANTHER" id="PTHR32361">
    <property type="entry name" value="FERRIC/CUPRIC REDUCTASE TRANSMEMBRANE COMPONENT"/>
    <property type="match status" value="1"/>
</dbReference>
<dbReference type="GO" id="GO:0006826">
    <property type="term" value="P:iron ion transport"/>
    <property type="evidence" value="ECO:0007669"/>
    <property type="project" value="TreeGrafter"/>
</dbReference>
<feature type="transmembrane region" description="Helical" evidence="15">
    <location>
        <begin position="178"/>
        <end position="203"/>
    </location>
</feature>
<evidence type="ECO:0000256" key="4">
    <source>
        <dbReference type="ARBA" id="ARBA00022448"/>
    </source>
</evidence>
<feature type="compositionally biased region" description="Low complexity" evidence="14">
    <location>
        <begin position="68"/>
        <end position="79"/>
    </location>
</feature>
<dbReference type="GO" id="GO:0015677">
    <property type="term" value="P:copper ion import"/>
    <property type="evidence" value="ECO:0007669"/>
    <property type="project" value="TreeGrafter"/>
</dbReference>
<dbReference type="PANTHER" id="PTHR32361:SF9">
    <property type="entry name" value="FERRIC REDUCTASE TRANSMEMBRANE COMPONENT 3-RELATED"/>
    <property type="match status" value="1"/>
</dbReference>
<evidence type="ECO:0000313" key="18">
    <source>
        <dbReference type="Proteomes" id="UP000193648"/>
    </source>
</evidence>
<dbReference type="SUPFAM" id="SSF52343">
    <property type="entry name" value="Ferredoxin reductase-like, C-terminal NADP-linked domain"/>
    <property type="match status" value="1"/>
</dbReference>
<dbReference type="SFLD" id="SFLDG01168">
    <property type="entry name" value="Ferric_reductase_subgroup_(FRE"/>
    <property type="match status" value="1"/>
</dbReference>
<dbReference type="OrthoDB" id="167398at2759"/>
<comment type="catalytic activity">
    <reaction evidence="13">
        <text>2 a Fe(II)-siderophore + NADP(+) + H(+) = 2 a Fe(III)-siderophore + NADPH</text>
        <dbReference type="Rhea" id="RHEA:28795"/>
        <dbReference type="Rhea" id="RHEA-COMP:11342"/>
        <dbReference type="Rhea" id="RHEA-COMP:11344"/>
        <dbReference type="ChEBI" id="CHEBI:15378"/>
        <dbReference type="ChEBI" id="CHEBI:29033"/>
        <dbReference type="ChEBI" id="CHEBI:29034"/>
        <dbReference type="ChEBI" id="CHEBI:57783"/>
        <dbReference type="ChEBI" id="CHEBI:58349"/>
        <dbReference type="EC" id="1.16.1.9"/>
    </reaction>
</comment>
<feature type="transmembrane region" description="Helical" evidence="15">
    <location>
        <begin position="255"/>
        <end position="272"/>
    </location>
</feature>
<dbReference type="RefSeq" id="XP_021875933.1">
    <property type="nucleotide sequence ID" value="XM_022030725.1"/>
</dbReference>
<feature type="region of interest" description="Disordered" evidence="14">
    <location>
        <begin position="45"/>
        <end position="112"/>
    </location>
</feature>
<dbReference type="EC" id="1.16.1.9" evidence="3"/>
<comment type="similarity">
    <text evidence="2">Belongs to the ferric reductase (FRE) family.</text>
</comment>
<feature type="transmembrane region" description="Helical" evidence="15">
    <location>
        <begin position="437"/>
        <end position="457"/>
    </location>
</feature>
<dbReference type="EMBL" id="MCFF01000066">
    <property type="protein sequence ID" value="ORY99669.1"/>
    <property type="molecule type" value="Genomic_DNA"/>
</dbReference>
<evidence type="ECO:0000256" key="2">
    <source>
        <dbReference type="ARBA" id="ARBA00006278"/>
    </source>
</evidence>
<evidence type="ECO:0000256" key="1">
    <source>
        <dbReference type="ARBA" id="ARBA00004651"/>
    </source>
</evidence>
<dbReference type="Pfam" id="PF01794">
    <property type="entry name" value="Ferric_reduct"/>
    <property type="match status" value="1"/>
</dbReference>
<dbReference type="AlphaFoldDB" id="A0A1Y2G722"/>
<keyword evidence="12" id="KW-0325">Glycoprotein</keyword>
<dbReference type="InParanoid" id="A0A1Y2G722"/>
<keyword evidence="7" id="KW-0249">Electron transport</keyword>
<feature type="transmembrane region" description="Helical" evidence="15">
    <location>
        <begin position="142"/>
        <end position="166"/>
    </location>
</feature>
<feature type="transmembrane region" description="Helical" evidence="15">
    <location>
        <begin position="279"/>
        <end position="296"/>
    </location>
</feature>
<keyword evidence="5" id="KW-1003">Cell membrane</keyword>
<feature type="transmembrane region" description="Helical" evidence="15">
    <location>
        <begin position="20"/>
        <end position="40"/>
    </location>
</feature>